<name>A0A9P9FVF8_9HYPO</name>
<organism evidence="2 3">
    <name type="scientific">Dactylonectria macrodidyma</name>
    <dbReference type="NCBI Taxonomy" id="307937"/>
    <lineage>
        <taxon>Eukaryota</taxon>
        <taxon>Fungi</taxon>
        <taxon>Dikarya</taxon>
        <taxon>Ascomycota</taxon>
        <taxon>Pezizomycotina</taxon>
        <taxon>Sordariomycetes</taxon>
        <taxon>Hypocreomycetidae</taxon>
        <taxon>Hypocreales</taxon>
        <taxon>Nectriaceae</taxon>
        <taxon>Dactylonectria</taxon>
    </lineage>
</organism>
<feature type="region of interest" description="Disordered" evidence="1">
    <location>
        <begin position="1"/>
        <end position="89"/>
    </location>
</feature>
<gene>
    <name evidence="2" type="ORF">EDB81DRAFT_875777</name>
</gene>
<reference evidence="2" key="1">
    <citation type="journal article" date="2021" name="Nat. Commun.">
        <title>Genetic determinants of endophytism in the Arabidopsis root mycobiome.</title>
        <authorList>
            <person name="Mesny F."/>
            <person name="Miyauchi S."/>
            <person name="Thiergart T."/>
            <person name="Pickel B."/>
            <person name="Atanasova L."/>
            <person name="Karlsson M."/>
            <person name="Huettel B."/>
            <person name="Barry K.W."/>
            <person name="Haridas S."/>
            <person name="Chen C."/>
            <person name="Bauer D."/>
            <person name="Andreopoulos W."/>
            <person name="Pangilinan J."/>
            <person name="LaButti K."/>
            <person name="Riley R."/>
            <person name="Lipzen A."/>
            <person name="Clum A."/>
            <person name="Drula E."/>
            <person name="Henrissat B."/>
            <person name="Kohler A."/>
            <person name="Grigoriev I.V."/>
            <person name="Martin F.M."/>
            <person name="Hacquard S."/>
        </authorList>
    </citation>
    <scope>NUCLEOTIDE SEQUENCE</scope>
    <source>
        <strain evidence="2">MPI-CAGE-AT-0147</strain>
    </source>
</reference>
<accession>A0A9P9FVF8</accession>
<feature type="compositionally biased region" description="Basic and acidic residues" evidence="1">
    <location>
        <begin position="33"/>
        <end position="43"/>
    </location>
</feature>
<sequence length="186" mass="20516">MVSTRRLLNDDEGDEGDDAGLSRIETNNISPRNRYEQAIEKRKGPSPKSQTLPYPTLRAKSSLPSLSDLSEHAGRLSPQKRVNDLDRHDQGVRIRETVNLRDAPAPPSLIALFTAMRKISRGRGIVPEPMRDEFEKLADIEPDLVDSAIDDACLDDGRDELGHIPDPESILRVFAGGSRVPGESPS</sequence>
<evidence type="ECO:0000313" key="3">
    <source>
        <dbReference type="Proteomes" id="UP000738349"/>
    </source>
</evidence>
<evidence type="ECO:0000256" key="1">
    <source>
        <dbReference type="SAM" id="MobiDB-lite"/>
    </source>
</evidence>
<dbReference type="AlphaFoldDB" id="A0A9P9FVF8"/>
<protein>
    <submittedName>
        <fullName evidence="2">Uncharacterized protein</fullName>
    </submittedName>
</protein>
<proteinExistence type="predicted"/>
<dbReference type="EMBL" id="JAGMUV010000001">
    <property type="protein sequence ID" value="KAH7176992.1"/>
    <property type="molecule type" value="Genomic_DNA"/>
</dbReference>
<keyword evidence="3" id="KW-1185">Reference proteome</keyword>
<comment type="caution">
    <text evidence="2">The sequence shown here is derived from an EMBL/GenBank/DDBJ whole genome shotgun (WGS) entry which is preliminary data.</text>
</comment>
<evidence type="ECO:0000313" key="2">
    <source>
        <dbReference type="EMBL" id="KAH7176992.1"/>
    </source>
</evidence>
<dbReference type="Proteomes" id="UP000738349">
    <property type="component" value="Unassembled WGS sequence"/>
</dbReference>